<dbReference type="InterPro" id="IPR036739">
    <property type="entry name" value="SLC41_membr_dom_sf"/>
</dbReference>
<dbReference type="AlphaFoldDB" id="A0A9J7AXN1"/>
<evidence type="ECO:0000256" key="5">
    <source>
        <dbReference type="ARBA" id="ARBA00022842"/>
    </source>
</evidence>
<evidence type="ECO:0000256" key="3">
    <source>
        <dbReference type="ARBA" id="ARBA00022448"/>
    </source>
</evidence>
<evidence type="ECO:0000256" key="2">
    <source>
        <dbReference type="ARBA" id="ARBA00009749"/>
    </source>
</evidence>
<feature type="transmembrane region" description="Helical" evidence="10">
    <location>
        <begin position="112"/>
        <end position="132"/>
    </location>
</feature>
<evidence type="ECO:0000313" key="13">
    <source>
        <dbReference type="Proteomes" id="UP001060336"/>
    </source>
</evidence>
<dbReference type="Pfam" id="PF01769">
    <property type="entry name" value="MgtE"/>
    <property type="match status" value="1"/>
</dbReference>
<keyword evidence="5" id="KW-0460">Magnesium</keyword>
<keyword evidence="4 10" id="KW-0812">Transmembrane</keyword>
<feature type="transmembrane region" description="Helical" evidence="10">
    <location>
        <begin position="257"/>
        <end position="280"/>
    </location>
</feature>
<accession>A0A9J7AXN1</accession>
<evidence type="ECO:0000256" key="7">
    <source>
        <dbReference type="ARBA" id="ARBA00023136"/>
    </source>
</evidence>
<dbReference type="KEGG" id="naci:NUH88_05750"/>
<evidence type="ECO:0000256" key="4">
    <source>
        <dbReference type="ARBA" id="ARBA00022692"/>
    </source>
</evidence>
<dbReference type="InterPro" id="IPR000644">
    <property type="entry name" value="CBS_dom"/>
</dbReference>
<dbReference type="PANTHER" id="PTHR41394">
    <property type="entry name" value="MAGNESIUM TRANSPORTER MGTE"/>
    <property type="match status" value="1"/>
</dbReference>
<dbReference type="RefSeq" id="WP_257770540.1">
    <property type="nucleotide sequence ID" value="NZ_CP102480.1"/>
</dbReference>
<dbReference type="Proteomes" id="UP001060336">
    <property type="component" value="Chromosome"/>
</dbReference>
<dbReference type="PANTHER" id="PTHR41394:SF5">
    <property type="entry name" value="SLC41A_MGTE INTEGRAL MEMBRANE DOMAIN-CONTAINING PROTEIN"/>
    <property type="match status" value="1"/>
</dbReference>
<feature type="transmembrane region" description="Helical" evidence="10">
    <location>
        <begin position="138"/>
        <end position="158"/>
    </location>
</feature>
<keyword evidence="7 10" id="KW-0472">Membrane</keyword>
<feature type="compositionally biased region" description="Low complexity" evidence="9">
    <location>
        <begin position="17"/>
        <end position="27"/>
    </location>
</feature>
<keyword evidence="8" id="KW-0129">CBS domain</keyword>
<dbReference type="InterPro" id="IPR046342">
    <property type="entry name" value="CBS_dom_sf"/>
</dbReference>
<evidence type="ECO:0000256" key="9">
    <source>
        <dbReference type="SAM" id="MobiDB-lite"/>
    </source>
</evidence>
<dbReference type="Gene3D" id="1.10.357.20">
    <property type="entry name" value="SLC41 divalent cation transporters, integral membrane domain"/>
    <property type="match status" value="1"/>
</dbReference>
<dbReference type="SUPFAM" id="SSF54631">
    <property type="entry name" value="CBS-domain pair"/>
    <property type="match status" value="1"/>
</dbReference>
<evidence type="ECO:0000256" key="6">
    <source>
        <dbReference type="ARBA" id="ARBA00022989"/>
    </source>
</evidence>
<organism evidence="12 13">
    <name type="scientific">Nisaea acidiphila</name>
    <dbReference type="NCBI Taxonomy" id="1862145"/>
    <lineage>
        <taxon>Bacteria</taxon>
        <taxon>Pseudomonadati</taxon>
        <taxon>Pseudomonadota</taxon>
        <taxon>Alphaproteobacteria</taxon>
        <taxon>Rhodospirillales</taxon>
        <taxon>Thalassobaculaceae</taxon>
        <taxon>Nisaea</taxon>
    </lineage>
</organism>
<evidence type="ECO:0000259" key="11">
    <source>
        <dbReference type="PROSITE" id="PS51371"/>
    </source>
</evidence>
<comment type="subcellular location">
    <subcellularLocation>
        <location evidence="1">Membrane</location>
        <topology evidence="1">Multi-pass membrane protein</topology>
    </subcellularLocation>
</comment>
<feature type="transmembrane region" description="Helical" evidence="10">
    <location>
        <begin position="219"/>
        <end position="245"/>
    </location>
</feature>
<evidence type="ECO:0000313" key="12">
    <source>
        <dbReference type="EMBL" id="UUX51193.1"/>
    </source>
</evidence>
<name>A0A9J7AXN1_9PROT</name>
<evidence type="ECO:0000256" key="10">
    <source>
        <dbReference type="SAM" id="Phobius"/>
    </source>
</evidence>
<feature type="region of interest" description="Disordered" evidence="9">
    <location>
        <begin position="1"/>
        <end position="27"/>
    </location>
</feature>
<dbReference type="GO" id="GO:0008324">
    <property type="term" value="F:monoatomic cation transmembrane transporter activity"/>
    <property type="evidence" value="ECO:0007669"/>
    <property type="project" value="InterPro"/>
</dbReference>
<keyword evidence="6 10" id="KW-1133">Transmembrane helix</keyword>
<dbReference type="EMBL" id="CP102480">
    <property type="protein sequence ID" value="UUX51193.1"/>
    <property type="molecule type" value="Genomic_DNA"/>
</dbReference>
<sequence length="281" mass="29221">MLDPDGRPVGKFKPRQLLLSPPDSPLSEIMEPDPVVVSADLDQEEVARLSHGRDHKSFPVVDAAGKLIGQITHKKLDQIMREEAAEDLLFMSGVSGDARTTDSVARIVRGRLPWLLAGLIGATFAALVIGSFEESLQQAAILAAFIPVVMSVAGNSGLQASAVSVQALASGTLWPGDVFWRFLRELGGALANGAAVGTVLAVLVILAGPAVGLQAPVQLAAAVAFSLLTVTTIAALVGALVPIALDRAGIDPAAATGVFITTGNDVLGVFVFFVMAELFYF</sequence>
<dbReference type="SUPFAM" id="SSF161093">
    <property type="entry name" value="MgtE membrane domain-like"/>
    <property type="match status" value="1"/>
</dbReference>
<dbReference type="PROSITE" id="PS51371">
    <property type="entry name" value="CBS"/>
    <property type="match status" value="1"/>
</dbReference>
<dbReference type="Pfam" id="PF00571">
    <property type="entry name" value="CBS"/>
    <property type="match status" value="1"/>
</dbReference>
<dbReference type="Gene3D" id="3.10.580.10">
    <property type="entry name" value="CBS-domain"/>
    <property type="match status" value="1"/>
</dbReference>
<evidence type="ECO:0000256" key="8">
    <source>
        <dbReference type="PROSITE-ProRule" id="PRU00703"/>
    </source>
</evidence>
<keyword evidence="13" id="KW-1185">Reference proteome</keyword>
<feature type="transmembrane region" description="Helical" evidence="10">
    <location>
        <begin position="189"/>
        <end position="213"/>
    </location>
</feature>
<proteinExistence type="inferred from homology"/>
<reference evidence="12" key="1">
    <citation type="submission" date="2022-08" db="EMBL/GenBank/DDBJ databases">
        <title>Nisaea acidiphila sp. nov., isolated from a marine algal debris and emended description of the genus Nisaea Urios et al. 2008.</title>
        <authorList>
            <person name="Kwon K."/>
        </authorList>
    </citation>
    <scope>NUCLEOTIDE SEQUENCE</scope>
    <source>
        <strain evidence="12">MEBiC11861</strain>
    </source>
</reference>
<feature type="domain" description="CBS" evidence="11">
    <location>
        <begin position="30"/>
        <end position="86"/>
    </location>
</feature>
<dbReference type="SMART" id="SM00116">
    <property type="entry name" value="CBS"/>
    <property type="match status" value="1"/>
</dbReference>
<comment type="similarity">
    <text evidence="2">Belongs to the SLC41A transporter family.</text>
</comment>
<gene>
    <name evidence="12" type="ORF">NUH88_05750</name>
</gene>
<dbReference type="GO" id="GO:0016020">
    <property type="term" value="C:membrane"/>
    <property type="evidence" value="ECO:0007669"/>
    <property type="project" value="UniProtKB-SubCell"/>
</dbReference>
<protein>
    <submittedName>
        <fullName evidence="12">Magnesium transporter</fullName>
    </submittedName>
</protein>
<keyword evidence="3" id="KW-0813">Transport</keyword>
<dbReference type="InterPro" id="IPR006667">
    <property type="entry name" value="SLC41_membr_dom"/>
</dbReference>
<evidence type="ECO:0000256" key="1">
    <source>
        <dbReference type="ARBA" id="ARBA00004141"/>
    </source>
</evidence>